<dbReference type="InterPro" id="IPR002470">
    <property type="entry name" value="Peptidase_S9A"/>
</dbReference>
<dbReference type="Gene3D" id="3.40.50.1820">
    <property type="entry name" value="alpha/beta hydrolase"/>
    <property type="match status" value="1"/>
</dbReference>
<dbReference type="PRINTS" id="PR00862">
    <property type="entry name" value="PROLIGOPTASE"/>
</dbReference>
<evidence type="ECO:0000259" key="2">
    <source>
        <dbReference type="Pfam" id="PF00326"/>
    </source>
</evidence>
<keyword evidence="4" id="KW-1185">Reference proteome</keyword>
<keyword evidence="1" id="KW-0378">Hydrolase</keyword>
<dbReference type="SUPFAM" id="SSF82171">
    <property type="entry name" value="DPP6 N-terminal domain-like"/>
    <property type="match status" value="1"/>
</dbReference>
<dbReference type="RefSeq" id="WP_149849788.1">
    <property type="nucleotide sequence ID" value="NZ_VUOB01000022.1"/>
</dbReference>
<proteinExistence type="predicted"/>
<evidence type="ECO:0000313" key="3">
    <source>
        <dbReference type="EMBL" id="KAA2262205.1"/>
    </source>
</evidence>
<comment type="caution">
    <text evidence="3">The sequence shown here is derived from an EMBL/GenBank/DDBJ whole genome shotgun (WGS) entry which is preliminary data.</text>
</comment>
<dbReference type="PANTHER" id="PTHR42776:SF27">
    <property type="entry name" value="DIPEPTIDYL PEPTIDASE FAMILY MEMBER 6"/>
    <property type="match status" value="1"/>
</dbReference>
<evidence type="ECO:0000256" key="1">
    <source>
        <dbReference type="ARBA" id="ARBA00022801"/>
    </source>
</evidence>
<reference evidence="3 4" key="2">
    <citation type="submission" date="2019-09" db="EMBL/GenBank/DDBJ databases">
        <authorList>
            <person name="Jin C."/>
        </authorList>
    </citation>
    <scope>NUCLEOTIDE SEQUENCE [LARGE SCALE GENOMIC DNA]</scope>
    <source>
        <strain evidence="3 4">AN110305</strain>
    </source>
</reference>
<reference evidence="3 4" key="1">
    <citation type="submission" date="2019-09" db="EMBL/GenBank/DDBJ databases">
        <title>Goodfellowia gen. nov., a new genus of the Pseudonocardineae related to Actinoalloteichus, containing Goodfellowia coeruleoviolacea gen. nov., comb. nov. gen. nov., comb. nov.</title>
        <authorList>
            <person name="Labeda D."/>
        </authorList>
    </citation>
    <scope>NUCLEOTIDE SEQUENCE [LARGE SCALE GENOMIC DNA]</scope>
    <source>
        <strain evidence="3 4">AN110305</strain>
    </source>
</reference>
<dbReference type="AlphaFoldDB" id="A0A5B2XGN6"/>
<dbReference type="OrthoDB" id="128799at2"/>
<feature type="domain" description="Peptidase S9 prolyl oligopeptidase catalytic" evidence="2">
    <location>
        <begin position="391"/>
        <end position="596"/>
    </location>
</feature>
<dbReference type="InterPro" id="IPR001375">
    <property type="entry name" value="Peptidase_S9_cat"/>
</dbReference>
<protein>
    <submittedName>
        <fullName evidence="3">S9 family peptidase</fullName>
    </submittedName>
</protein>
<dbReference type="GO" id="GO:0004252">
    <property type="term" value="F:serine-type endopeptidase activity"/>
    <property type="evidence" value="ECO:0007669"/>
    <property type="project" value="InterPro"/>
</dbReference>
<dbReference type="Gene3D" id="2.120.10.30">
    <property type="entry name" value="TolB, C-terminal domain"/>
    <property type="match status" value="1"/>
</dbReference>
<organism evidence="3 4">
    <name type="scientific">Solihabitans fulvus</name>
    <dbReference type="NCBI Taxonomy" id="1892852"/>
    <lineage>
        <taxon>Bacteria</taxon>
        <taxon>Bacillati</taxon>
        <taxon>Actinomycetota</taxon>
        <taxon>Actinomycetes</taxon>
        <taxon>Pseudonocardiales</taxon>
        <taxon>Pseudonocardiaceae</taxon>
        <taxon>Solihabitans</taxon>
    </lineage>
</organism>
<accession>A0A5B2XGN6</accession>
<dbReference type="InterPro" id="IPR029058">
    <property type="entry name" value="AB_hydrolase_fold"/>
</dbReference>
<dbReference type="PANTHER" id="PTHR42776">
    <property type="entry name" value="SERINE PEPTIDASE S9 FAMILY MEMBER"/>
    <property type="match status" value="1"/>
</dbReference>
<dbReference type="EMBL" id="VUOB01000022">
    <property type="protein sequence ID" value="KAA2262205.1"/>
    <property type="molecule type" value="Genomic_DNA"/>
</dbReference>
<sequence>MGTDIEQLMERRTWRAFDVDDAGRVLAGWDETGSVQLVELGQDGTVTRLTDLPGKCSGHYLPGERAVLVAHDDGGNERTQLSLLRLDPLPERPATLADLEPLVHDPNFIHSPIQVLPDRVVYLTNRRNRVDFDVVVREVSTGVERVLFARGGMVMDGTLSQDGERLAIRMPAVPPHSDQVLVVADGDVRELTDENQHAKNTHPNWLPDGSLVVTSNRGRDLTGIARHHEGEWSWLVTDDEFDLIGYPSPDGRLLLVLANDDGAARLALHDATTGARLRSVPLPEDGWVRYPLPEPVWSPDSRFAVLTFSGPTTPGDVLLVEADTGATRALTDSSAAFADALVTPSHHRVPTPDGELVPCLVYRPTSTVDGVAGSAVLVLHGGPESQSTLMFNAIVQGLVAAGHAVLVPNVRGSTGYGKRWYSADDVRRRLDAVADLAALHDWLPSLGLDPSRAALWGGSYGGYLVLAGLAFQPERWAAGVDIVGISSLVSFLENTSPYRRAIREREYGSLERDREFLHSASPLNRVDQIRAPLFVIHGANDSRVPLSEAEQVAEALHEHGVECELLVYGDEGHGLAKRTNRLDAYPKAAAFVARVLTR</sequence>
<dbReference type="SUPFAM" id="SSF53474">
    <property type="entry name" value="alpha/beta-Hydrolases"/>
    <property type="match status" value="1"/>
</dbReference>
<gene>
    <name evidence="3" type="ORF">F0L68_12995</name>
</gene>
<name>A0A5B2XGN6_9PSEU</name>
<dbReference type="InterPro" id="IPR011042">
    <property type="entry name" value="6-blade_b-propeller_TolB-like"/>
</dbReference>
<dbReference type="Proteomes" id="UP000323454">
    <property type="component" value="Unassembled WGS sequence"/>
</dbReference>
<evidence type="ECO:0000313" key="4">
    <source>
        <dbReference type="Proteomes" id="UP000323454"/>
    </source>
</evidence>
<dbReference type="GO" id="GO:0006508">
    <property type="term" value="P:proteolysis"/>
    <property type="evidence" value="ECO:0007669"/>
    <property type="project" value="InterPro"/>
</dbReference>
<dbReference type="Pfam" id="PF00326">
    <property type="entry name" value="Peptidase_S9"/>
    <property type="match status" value="1"/>
</dbReference>